<proteinExistence type="predicted"/>
<feature type="domain" description="Endonuclease/exonuclease/phosphatase" evidence="1">
    <location>
        <begin position="210"/>
        <end position="320"/>
    </location>
</feature>
<comment type="caution">
    <text evidence="2">The sequence shown here is derived from an EMBL/GenBank/DDBJ whole genome shotgun (WGS) entry which is preliminary data.</text>
</comment>
<sequence length="529" mass="61316">MEVQCNTVNQYSVCRNIFPHTGIIRYSASQLYHYRSICKPRIRPPQAVIDILRDYGIYRSRGCRGQGARNRRTVKWRSLWDHNNGVHRELLRYFPTETRYDNNDHCSFGLINARSLRNKCEQFLHFVVTENLDFCIVVESWIKDSDTIEIASLKADGYNFVNVERKDRIGGGIGIFYKNNISVEVIDSGERSSFEFALFKIRIGTFVNDVAAIYRPPYSANHPITINTFLTEFSDYTSDLFLTSNRCMLLGDFNIRVNRVLEPGSEAFINLLNALSLNQLVSGPTHISGNTLDLILVRENSDFSVTNIRTDFSLSDHRFILATLSTSRPVLVRKQIQFRKLNSIDRERFRSDLSYEMDGMMALDSLDDLVTAYKIRTERVLNDHAPVISKVITVRQSVPWFDNEASRLKTKTRNAERRWLKHPTSENHDSFRSFRNEYKNHVEALKSTFIRRKIESCGNDTRQLFATVANITGSTKTNPLPEGVSDDQLAGDFATYFYNKVDVIRNELEHHPIFIPRDERTTFCFIFYH</sequence>
<organism evidence="2 3">
    <name type="scientific">Stichopus japonicus</name>
    <name type="common">Sea cucumber</name>
    <dbReference type="NCBI Taxonomy" id="307972"/>
    <lineage>
        <taxon>Eukaryota</taxon>
        <taxon>Metazoa</taxon>
        <taxon>Echinodermata</taxon>
        <taxon>Eleutherozoa</taxon>
        <taxon>Echinozoa</taxon>
        <taxon>Holothuroidea</taxon>
        <taxon>Aspidochirotacea</taxon>
        <taxon>Aspidochirotida</taxon>
        <taxon>Stichopodidae</taxon>
        <taxon>Apostichopus</taxon>
    </lineage>
</organism>
<dbReference type="GO" id="GO:0003964">
    <property type="term" value="F:RNA-directed DNA polymerase activity"/>
    <property type="evidence" value="ECO:0007669"/>
    <property type="project" value="UniProtKB-KW"/>
</dbReference>
<dbReference type="InterPro" id="IPR036691">
    <property type="entry name" value="Endo/exonu/phosph_ase_sf"/>
</dbReference>
<keyword evidence="2" id="KW-0548">Nucleotidyltransferase</keyword>
<reference evidence="2 3" key="1">
    <citation type="journal article" date="2017" name="PLoS Biol.">
        <title>The sea cucumber genome provides insights into morphological evolution and visceral regeneration.</title>
        <authorList>
            <person name="Zhang X."/>
            <person name="Sun L."/>
            <person name="Yuan J."/>
            <person name="Sun Y."/>
            <person name="Gao Y."/>
            <person name="Zhang L."/>
            <person name="Li S."/>
            <person name="Dai H."/>
            <person name="Hamel J.F."/>
            <person name="Liu C."/>
            <person name="Yu Y."/>
            <person name="Liu S."/>
            <person name="Lin W."/>
            <person name="Guo K."/>
            <person name="Jin S."/>
            <person name="Xu P."/>
            <person name="Storey K.B."/>
            <person name="Huan P."/>
            <person name="Zhang T."/>
            <person name="Zhou Y."/>
            <person name="Zhang J."/>
            <person name="Lin C."/>
            <person name="Li X."/>
            <person name="Xing L."/>
            <person name="Huo D."/>
            <person name="Sun M."/>
            <person name="Wang L."/>
            <person name="Mercier A."/>
            <person name="Li F."/>
            <person name="Yang H."/>
            <person name="Xiang J."/>
        </authorList>
    </citation>
    <scope>NUCLEOTIDE SEQUENCE [LARGE SCALE GENOMIC DNA]</scope>
    <source>
        <strain evidence="2">Shaxun</strain>
        <tissue evidence="2">Muscle</tissue>
    </source>
</reference>
<gene>
    <name evidence="2" type="ORF">BSL78_26363</name>
</gene>
<accession>A0A2G8JM11</accession>
<protein>
    <submittedName>
        <fullName evidence="2">Putative RNA-directed DNA polymerase from mobile element jockey-like</fullName>
    </submittedName>
</protein>
<dbReference type="STRING" id="307972.A0A2G8JM11"/>
<dbReference type="PANTHER" id="PTHR46670">
    <property type="entry name" value="ENDO/EXONUCLEASE/PHOSPHATASE DOMAIN-CONTAINING PROTEIN"/>
    <property type="match status" value="1"/>
</dbReference>
<dbReference type="Proteomes" id="UP000230750">
    <property type="component" value="Unassembled WGS sequence"/>
</dbReference>
<evidence type="ECO:0000313" key="2">
    <source>
        <dbReference type="EMBL" id="PIK36806.1"/>
    </source>
</evidence>
<keyword evidence="3" id="KW-1185">Reference proteome</keyword>
<dbReference type="OrthoDB" id="10066052at2759"/>
<dbReference type="EMBL" id="MRZV01001614">
    <property type="protein sequence ID" value="PIK36806.1"/>
    <property type="molecule type" value="Genomic_DNA"/>
</dbReference>
<dbReference type="SUPFAM" id="SSF56219">
    <property type="entry name" value="DNase I-like"/>
    <property type="match status" value="1"/>
</dbReference>
<name>A0A2G8JM11_STIJA</name>
<dbReference type="PANTHER" id="PTHR46670:SF3">
    <property type="entry name" value="ENDONUCLEASE_EXONUCLEASE_PHOSPHATASE DOMAIN-CONTAINING PROTEIN"/>
    <property type="match status" value="1"/>
</dbReference>
<evidence type="ECO:0000259" key="1">
    <source>
        <dbReference type="Pfam" id="PF14529"/>
    </source>
</evidence>
<dbReference type="InterPro" id="IPR005135">
    <property type="entry name" value="Endo/exonuclease/phosphatase"/>
</dbReference>
<dbReference type="Pfam" id="PF14529">
    <property type="entry name" value="Exo_endo_phos_2"/>
    <property type="match status" value="1"/>
</dbReference>
<dbReference type="AlphaFoldDB" id="A0A2G8JM11"/>
<dbReference type="Gene3D" id="3.60.10.10">
    <property type="entry name" value="Endonuclease/exonuclease/phosphatase"/>
    <property type="match status" value="1"/>
</dbReference>
<evidence type="ECO:0000313" key="3">
    <source>
        <dbReference type="Proteomes" id="UP000230750"/>
    </source>
</evidence>
<keyword evidence="2" id="KW-0808">Transferase</keyword>
<keyword evidence="2" id="KW-0695">RNA-directed DNA polymerase</keyword>